<keyword evidence="2" id="KW-1185">Reference proteome</keyword>
<proteinExistence type="predicted"/>
<dbReference type="Proteomes" id="UP000244906">
    <property type="component" value="Unassembled WGS sequence"/>
</dbReference>
<protein>
    <submittedName>
        <fullName evidence="1">CPXCG motif-containing cysteine-rich protein</fullName>
    </submittedName>
</protein>
<accession>A0A2V1GSY8</accession>
<dbReference type="OrthoDB" id="9814566at2"/>
<dbReference type="RefSeq" id="WP_116688091.1">
    <property type="nucleotide sequence ID" value="NZ_CAWNYD010000007.1"/>
</dbReference>
<dbReference type="EMBL" id="QDDL01000007">
    <property type="protein sequence ID" value="PVZ66727.1"/>
    <property type="molecule type" value="Genomic_DNA"/>
</dbReference>
<evidence type="ECO:0000313" key="2">
    <source>
        <dbReference type="Proteomes" id="UP000244906"/>
    </source>
</evidence>
<dbReference type="AlphaFoldDB" id="A0A2V1GSY8"/>
<dbReference type="PIRSF" id="PIRSF037225">
    <property type="entry name" value="UCP037225"/>
    <property type="match status" value="1"/>
</dbReference>
<dbReference type="InterPro" id="IPR017143">
    <property type="entry name" value="UCP037225"/>
</dbReference>
<sequence>MNSLSERSVDCPYCGEKIDVLIDFEDIGNQYVEDCQVCCKPIVFSVSALEDSLEVLVRSEDDA</sequence>
<comment type="caution">
    <text evidence="1">The sequence shown here is derived from an EMBL/GenBank/DDBJ whole genome shotgun (WGS) entry which is preliminary data.</text>
</comment>
<dbReference type="Pfam" id="PF14255">
    <property type="entry name" value="Zn_ribbon_21"/>
    <property type="match status" value="1"/>
</dbReference>
<name>A0A2V1GSY8_9GAMM</name>
<dbReference type="InterPro" id="IPR025990">
    <property type="entry name" value="zinc_ribbon_bacterial"/>
</dbReference>
<dbReference type="SUPFAM" id="SSF57783">
    <property type="entry name" value="Zinc beta-ribbon"/>
    <property type="match status" value="1"/>
</dbReference>
<reference evidence="1 2" key="1">
    <citation type="submission" date="2018-04" db="EMBL/GenBank/DDBJ databases">
        <title>Thalassorhabdus spongiae gen. nov., sp. nov., isolated from a marine sponge in South-West Iceland.</title>
        <authorList>
            <person name="Knobloch S."/>
            <person name="Daussin A."/>
            <person name="Johannsson R."/>
            <person name="Marteinsson V.T."/>
        </authorList>
    </citation>
    <scope>NUCLEOTIDE SEQUENCE [LARGE SCALE GENOMIC DNA]</scope>
    <source>
        <strain evidence="1 2">Hp12</strain>
    </source>
</reference>
<gene>
    <name evidence="1" type="ORF">DC094_15785</name>
</gene>
<evidence type="ECO:0000313" key="1">
    <source>
        <dbReference type="EMBL" id="PVZ66727.1"/>
    </source>
</evidence>
<organism evidence="1 2">
    <name type="scientific">Pelagibaculum spongiae</name>
    <dbReference type="NCBI Taxonomy" id="2080658"/>
    <lineage>
        <taxon>Bacteria</taxon>
        <taxon>Pseudomonadati</taxon>
        <taxon>Pseudomonadota</taxon>
        <taxon>Gammaproteobacteria</taxon>
        <taxon>Oceanospirillales</taxon>
        <taxon>Pelagibaculum</taxon>
    </lineage>
</organism>